<keyword evidence="1" id="KW-1133">Transmembrane helix</keyword>
<sequence length="84" mass="9931">MMYKKGRFSRNEQTVVYRDRKSRNVVSELENLNIYDVELQSGKDYDVVDEFLDLFNIKNSISHSIISIIFGMVLGLFIVIYFQK</sequence>
<evidence type="ECO:0000256" key="1">
    <source>
        <dbReference type="SAM" id="Phobius"/>
    </source>
</evidence>
<feature type="transmembrane region" description="Helical" evidence="1">
    <location>
        <begin position="64"/>
        <end position="82"/>
    </location>
</feature>
<evidence type="ECO:0000313" key="2">
    <source>
        <dbReference type="Proteomes" id="UP000046392"/>
    </source>
</evidence>
<dbReference type="Proteomes" id="UP000046392">
    <property type="component" value="Unplaced"/>
</dbReference>
<keyword evidence="2" id="KW-1185">Reference proteome</keyword>
<evidence type="ECO:0000313" key="3">
    <source>
        <dbReference type="WBParaSite" id="SPAL_0000287400.1"/>
    </source>
</evidence>
<proteinExistence type="predicted"/>
<keyword evidence="1" id="KW-0472">Membrane</keyword>
<keyword evidence="1" id="KW-0812">Transmembrane</keyword>
<dbReference type="WBParaSite" id="SPAL_0000287400.1">
    <property type="protein sequence ID" value="SPAL_0000287400.1"/>
    <property type="gene ID" value="SPAL_0000287400"/>
</dbReference>
<reference evidence="3" key="1">
    <citation type="submission" date="2017-02" db="UniProtKB">
        <authorList>
            <consortium name="WormBaseParasite"/>
        </authorList>
    </citation>
    <scope>IDENTIFICATION</scope>
</reference>
<protein>
    <submittedName>
        <fullName evidence="3">DUF4178 domain-containing protein</fullName>
    </submittedName>
</protein>
<accession>A0A0N5BA05</accession>
<dbReference type="AlphaFoldDB" id="A0A0N5BA05"/>
<name>A0A0N5BA05_STREA</name>
<organism evidence="2 3">
    <name type="scientific">Strongyloides papillosus</name>
    <name type="common">Intestinal threadworm</name>
    <dbReference type="NCBI Taxonomy" id="174720"/>
    <lineage>
        <taxon>Eukaryota</taxon>
        <taxon>Metazoa</taxon>
        <taxon>Ecdysozoa</taxon>
        <taxon>Nematoda</taxon>
        <taxon>Chromadorea</taxon>
        <taxon>Rhabditida</taxon>
        <taxon>Tylenchina</taxon>
        <taxon>Panagrolaimomorpha</taxon>
        <taxon>Strongyloidoidea</taxon>
        <taxon>Strongyloididae</taxon>
        <taxon>Strongyloides</taxon>
    </lineage>
</organism>